<dbReference type="InterPro" id="IPR014756">
    <property type="entry name" value="Ig_E-set"/>
</dbReference>
<dbReference type="Gene3D" id="2.60.40.10">
    <property type="entry name" value="Immunoglobulins"/>
    <property type="match status" value="1"/>
</dbReference>
<comment type="caution">
    <text evidence="3">The sequence shown here is derived from an EMBL/GenBank/DDBJ whole genome shotgun (WGS) entry which is preliminary data.</text>
</comment>
<evidence type="ECO:0000256" key="1">
    <source>
        <dbReference type="SAM" id="SignalP"/>
    </source>
</evidence>
<dbReference type="InterPro" id="IPR013783">
    <property type="entry name" value="Ig-like_fold"/>
</dbReference>
<keyword evidence="4" id="KW-1185">Reference proteome</keyword>
<keyword evidence="1" id="KW-0732">Signal</keyword>
<proteinExistence type="predicted"/>
<dbReference type="Pfam" id="PF00932">
    <property type="entry name" value="LTD"/>
    <property type="match status" value="1"/>
</dbReference>
<feature type="chain" id="PRO_5046554996" evidence="1">
    <location>
        <begin position="19"/>
        <end position="1055"/>
    </location>
</feature>
<evidence type="ECO:0000313" key="3">
    <source>
        <dbReference type="EMBL" id="MFB9089444.1"/>
    </source>
</evidence>
<reference evidence="3 4" key="1">
    <citation type="submission" date="2024-09" db="EMBL/GenBank/DDBJ databases">
        <authorList>
            <person name="Sun Q."/>
            <person name="Mori K."/>
        </authorList>
    </citation>
    <scope>NUCLEOTIDE SEQUENCE [LARGE SCALE GENOMIC DNA]</scope>
    <source>
        <strain evidence="3 4">CECT 8460</strain>
    </source>
</reference>
<feature type="domain" description="LTD" evidence="2">
    <location>
        <begin position="277"/>
        <end position="470"/>
    </location>
</feature>
<dbReference type="InterPro" id="IPR001322">
    <property type="entry name" value="Lamin_tail_dom"/>
</dbReference>
<sequence length="1055" mass="111793">MKIKILVVALLIVNFSNAQLLQWNTFGNTGLETIEPSVFNNANISTSNLTLGAGIGSIGNANRIGGNNWFDTGNTAAGNTIAEAIAGNDYIQFIVTPNSLSDFTPTSLVFGWDSSGTGPSTIVLRSSVDGFTTNLGSVAVAASLSGPTAYTISISGLLNITTATTFRVYGIGATGTGGTGGFDVGSNVINVQLNGTTTTTAPTCTPPSITSISPAAGIIGSQVTITASAGSLLGASAIFNGVNATTVSSSATQLVVTVPIGATTGNLVISDTQPCSVTSTFTVLPTVPICGYVTDLFISEVTDSNYGGLSYIEIYNATGATVNLADYSLQFYQDGATSPYSTTGVSLIPAFSGTLANGQTYVVSTSESGFTCGVMGGDGSLANLQTNANGINFGTNADDQIALFKGSTMIDIWGAYSDSNWSSSLGIGTSGADFRRKTTATMPTTTFNTSDWTVIDWTGSGSSACVTTNDYSDIGNYSYSAATSTTWNGTTWSNGTPTLSKLAIIDGNYNTTPNGSFEACSVLVNAGKVLTIFANQYVAIQYNLTVTPTGNVIVKNNGSLVQIDDSGINTGSINVERTASVKLLDYVYWSSPVLGFPVTSVSPGSPSSLIFKWVTTLINANGGEGNWQNTAETMAECKGYIVRAPNGFSNTSAANYTATFTGNPFNGVCQPSIFRGDDTNAGTVGPNGVMRTIKDDNWNLLGNPYPCSINAIKFLTLNTSIDGNIRLWTHGTLPSSAILDPFYGNYVYNYNPGDYITYNATGTSSGPSAFNGYIASGQGFFVIMNDGPADSTQKVTFNNSLRETVGTPNTYYDNSYFYKNSSALNRRNPPENGRIWLDLIDQANDSSRLLLGYVEGATIAKDRLYDVYFKAGNGMSIYSLINNESASIQGRPLPFNSSDIVPLGVKIRTTGTYSIAIGALDGFFQNANKNIYLEDLLTGGIYDLRLAPYTFTSDSGTFDSRFRLRYRRHSHDDEKINDDKSNEIFVYNLNNELILESNSQLISSLKLFDILGRELCQKESVNSNQFSIVSSNFPRIIIAKIKLVNGEVVTKKLAK</sequence>
<dbReference type="PROSITE" id="PS51841">
    <property type="entry name" value="LTD"/>
    <property type="match status" value="1"/>
</dbReference>
<protein>
    <submittedName>
        <fullName evidence="3">Lamin tail domain-containing protein</fullName>
    </submittedName>
</protein>
<dbReference type="SUPFAM" id="SSF81296">
    <property type="entry name" value="E set domains"/>
    <property type="match status" value="1"/>
</dbReference>
<name>A0ABV5GE93_9FLAO</name>
<gene>
    <name evidence="3" type="ORF">ACFFUU_07535</name>
</gene>
<dbReference type="EMBL" id="JBHMFB010000016">
    <property type="protein sequence ID" value="MFB9089444.1"/>
    <property type="molecule type" value="Genomic_DNA"/>
</dbReference>
<evidence type="ECO:0000313" key="4">
    <source>
        <dbReference type="Proteomes" id="UP001589576"/>
    </source>
</evidence>
<dbReference type="Proteomes" id="UP001589576">
    <property type="component" value="Unassembled WGS sequence"/>
</dbReference>
<evidence type="ECO:0000259" key="2">
    <source>
        <dbReference type="PROSITE" id="PS51841"/>
    </source>
</evidence>
<accession>A0ABV5GE93</accession>
<dbReference type="RefSeq" id="WP_290286440.1">
    <property type="nucleotide sequence ID" value="NZ_JAUFQN010000019.1"/>
</dbReference>
<feature type="signal peptide" evidence="1">
    <location>
        <begin position="1"/>
        <end position="18"/>
    </location>
</feature>
<organism evidence="3 4">
    <name type="scientific">Flavobacterium paronense</name>
    <dbReference type="NCBI Taxonomy" id="1392775"/>
    <lineage>
        <taxon>Bacteria</taxon>
        <taxon>Pseudomonadati</taxon>
        <taxon>Bacteroidota</taxon>
        <taxon>Flavobacteriia</taxon>
        <taxon>Flavobacteriales</taxon>
        <taxon>Flavobacteriaceae</taxon>
        <taxon>Flavobacterium</taxon>
    </lineage>
</organism>